<accession>G3H905</accession>
<dbReference type="Proteomes" id="UP000001075">
    <property type="component" value="Unassembled WGS sequence"/>
</dbReference>
<dbReference type="InParanoid" id="G3H905"/>
<dbReference type="EMBL" id="JH000221">
    <property type="protein sequence ID" value="EGW05804.1"/>
    <property type="molecule type" value="Genomic_DNA"/>
</dbReference>
<dbReference type="GlyGen" id="G3H905">
    <property type="glycosylation" value="1 site"/>
</dbReference>
<reference evidence="2" key="1">
    <citation type="journal article" date="2011" name="Nat. Biotechnol.">
        <title>The genomic sequence of the Chinese hamster ovary (CHO)-K1 cell line.</title>
        <authorList>
            <person name="Xu X."/>
            <person name="Nagarajan H."/>
            <person name="Lewis N.E."/>
            <person name="Pan S."/>
            <person name="Cai Z."/>
            <person name="Liu X."/>
            <person name="Chen W."/>
            <person name="Xie M."/>
            <person name="Wang W."/>
            <person name="Hammond S."/>
            <person name="Andersen M.R."/>
            <person name="Neff N."/>
            <person name="Passarelli B."/>
            <person name="Koh W."/>
            <person name="Fan H.C."/>
            <person name="Wang J."/>
            <person name="Gui Y."/>
            <person name="Lee K.H."/>
            <person name="Betenbaugh M.J."/>
            <person name="Quake S.R."/>
            <person name="Famili I."/>
            <person name="Palsson B.O."/>
            <person name="Wang J."/>
        </authorList>
    </citation>
    <scope>NUCLEOTIDE SEQUENCE [LARGE SCALE GENOMIC DNA]</scope>
    <source>
        <strain evidence="2">CHO K1 cell line</strain>
    </source>
</reference>
<proteinExistence type="predicted"/>
<gene>
    <name evidence="1" type="ORF">I79_006867</name>
</gene>
<sequence length="111" mass="12316">MDDQHVLTHVLFLHSTCCPLSTPGILRLSRSSLGGFTITRLLSDMPFSDSCFMIHSDFCTSVNYHPISELTTLYKMTVSYPGEGSTLHGFIIICHIYLLDTETLSSLRAGT</sequence>
<dbReference type="AlphaFoldDB" id="G3H905"/>
<evidence type="ECO:0000313" key="2">
    <source>
        <dbReference type="Proteomes" id="UP000001075"/>
    </source>
</evidence>
<name>G3H905_CRIGR</name>
<protein>
    <submittedName>
        <fullName evidence="1">Uncharacterized protein</fullName>
    </submittedName>
</protein>
<organism evidence="1 2">
    <name type="scientific">Cricetulus griseus</name>
    <name type="common">Chinese hamster</name>
    <name type="synonym">Cricetulus barabensis griseus</name>
    <dbReference type="NCBI Taxonomy" id="10029"/>
    <lineage>
        <taxon>Eukaryota</taxon>
        <taxon>Metazoa</taxon>
        <taxon>Chordata</taxon>
        <taxon>Craniata</taxon>
        <taxon>Vertebrata</taxon>
        <taxon>Euteleostomi</taxon>
        <taxon>Mammalia</taxon>
        <taxon>Eutheria</taxon>
        <taxon>Euarchontoglires</taxon>
        <taxon>Glires</taxon>
        <taxon>Rodentia</taxon>
        <taxon>Myomorpha</taxon>
        <taxon>Muroidea</taxon>
        <taxon>Cricetidae</taxon>
        <taxon>Cricetinae</taxon>
        <taxon>Cricetulus</taxon>
    </lineage>
</organism>
<evidence type="ECO:0000313" key="1">
    <source>
        <dbReference type="EMBL" id="EGW05804.1"/>
    </source>
</evidence>